<proteinExistence type="predicted"/>
<feature type="region of interest" description="Disordered" evidence="1">
    <location>
        <begin position="1"/>
        <end position="45"/>
    </location>
</feature>
<feature type="compositionally biased region" description="Low complexity" evidence="1">
    <location>
        <begin position="29"/>
        <end position="42"/>
    </location>
</feature>
<sequence>MPMNVGSTEEYEPTHSIATKGATRQRAMTTRTGVTTGSRTSGALGTSDMTRLRSLVDHLCNGQEI</sequence>
<organism evidence="2 3">
    <name type="scientific">Streptomyces poonensis</name>
    <dbReference type="NCBI Taxonomy" id="68255"/>
    <lineage>
        <taxon>Bacteria</taxon>
        <taxon>Bacillati</taxon>
        <taxon>Actinomycetota</taxon>
        <taxon>Actinomycetes</taxon>
        <taxon>Kitasatosporales</taxon>
        <taxon>Streptomycetaceae</taxon>
        <taxon>Streptomyces</taxon>
    </lineage>
</organism>
<dbReference type="EMBL" id="BMVW01000001">
    <property type="protein sequence ID" value="GGY89329.1"/>
    <property type="molecule type" value="Genomic_DNA"/>
</dbReference>
<protein>
    <submittedName>
        <fullName evidence="2">Uncharacterized protein</fullName>
    </submittedName>
</protein>
<evidence type="ECO:0000313" key="3">
    <source>
        <dbReference type="Proteomes" id="UP000622166"/>
    </source>
</evidence>
<dbReference type="Proteomes" id="UP000622166">
    <property type="component" value="Unassembled WGS sequence"/>
</dbReference>
<evidence type="ECO:0000256" key="1">
    <source>
        <dbReference type="SAM" id="MobiDB-lite"/>
    </source>
</evidence>
<reference evidence="2" key="1">
    <citation type="journal article" date="2014" name="Int. J. Syst. Evol. Microbiol.">
        <title>Complete genome sequence of Corynebacterium casei LMG S-19264T (=DSM 44701T), isolated from a smear-ripened cheese.</title>
        <authorList>
            <consortium name="US DOE Joint Genome Institute (JGI-PGF)"/>
            <person name="Walter F."/>
            <person name="Albersmeier A."/>
            <person name="Kalinowski J."/>
            <person name="Ruckert C."/>
        </authorList>
    </citation>
    <scope>NUCLEOTIDE SEQUENCE</scope>
    <source>
        <strain evidence="2">JCM 4815</strain>
    </source>
</reference>
<keyword evidence="3" id="KW-1185">Reference proteome</keyword>
<reference evidence="2" key="2">
    <citation type="submission" date="2020-09" db="EMBL/GenBank/DDBJ databases">
        <authorList>
            <person name="Sun Q."/>
            <person name="Ohkuma M."/>
        </authorList>
    </citation>
    <scope>NUCLEOTIDE SEQUENCE</scope>
    <source>
        <strain evidence="2">JCM 4815</strain>
    </source>
</reference>
<gene>
    <name evidence="2" type="ORF">GCM10010365_04350</name>
</gene>
<comment type="caution">
    <text evidence="2">The sequence shown here is derived from an EMBL/GenBank/DDBJ whole genome shotgun (WGS) entry which is preliminary data.</text>
</comment>
<evidence type="ECO:0000313" key="2">
    <source>
        <dbReference type="EMBL" id="GGY89329.1"/>
    </source>
</evidence>
<name>A0A918UCR1_9ACTN</name>
<accession>A0A918UCR1</accession>
<dbReference type="AlphaFoldDB" id="A0A918UCR1"/>